<evidence type="ECO:0000259" key="12">
    <source>
        <dbReference type="Pfam" id="PF01490"/>
    </source>
</evidence>
<evidence type="ECO:0000256" key="1">
    <source>
        <dbReference type="ARBA" id="ARBA00004127"/>
    </source>
</evidence>
<evidence type="ECO:0000256" key="11">
    <source>
        <dbReference type="SAM" id="Phobius"/>
    </source>
</evidence>
<dbReference type="KEGG" id="jcu:105638387"/>
<keyword evidence="6" id="KW-0029">Amino-acid transport</keyword>
<evidence type="ECO:0000256" key="5">
    <source>
        <dbReference type="ARBA" id="ARBA00022847"/>
    </source>
</evidence>
<dbReference type="GO" id="GO:0006865">
    <property type="term" value="P:amino acid transport"/>
    <property type="evidence" value="ECO:0007669"/>
    <property type="project" value="UniProtKB-KW"/>
</dbReference>
<dbReference type="PANTHER" id="PTHR48017">
    <property type="entry name" value="OS05G0424000 PROTEIN-RELATED"/>
    <property type="match status" value="1"/>
</dbReference>
<feature type="transmembrane region" description="Helical" evidence="11">
    <location>
        <begin position="62"/>
        <end position="84"/>
    </location>
</feature>
<protein>
    <recommendedName>
        <fullName evidence="12">Amino acid transporter transmembrane domain-containing protein</fullName>
    </recommendedName>
</protein>
<keyword evidence="7 11" id="KW-1133">Transmembrane helix</keyword>
<keyword evidence="9" id="KW-0927">Auxin signaling pathway</keyword>
<feature type="transmembrane region" description="Helical" evidence="11">
    <location>
        <begin position="122"/>
        <end position="142"/>
    </location>
</feature>
<dbReference type="GO" id="GO:0009734">
    <property type="term" value="P:auxin-activated signaling pathway"/>
    <property type="evidence" value="ECO:0007669"/>
    <property type="project" value="UniProtKB-KW"/>
</dbReference>
<evidence type="ECO:0000256" key="4">
    <source>
        <dbReference type="ARBA" id="ARBA00022692"/>
    </source>
</evidence>
<feature type="transmembrane region" description="Helical" evidence="11">
    <location>
        <begin position="404"/>
        <end position="422"/>
    </location>
</feature>
<comment type="similarity">
    <text evidence="2">Belongs to the amino acid/polyamine transporter 2 family. Amino acid/auxin permease (AAAP) (TC 2.A.18.1) subfamily.</text>
</comment>
<comment type="subcellular location">
    <subcellularLocation>
        <location evidence="1">Endomembrane system</location>
        <topology evidence="1">Multi-pass membrane protein</topology>
    </subcellularLocation>
</comment>
<dbReference type="STRING" id="180498.A0A067KPH0"/>
<feature type="transmembrane region" description="Helical" evidence="11">
    <location>
        <begin position="443"/>
        <end position="463"/>
    </location>
</feature>
<feature type="transmembrane region" description="Helical" evidence="11">
    <location>
        <begin position="280"/>
        <end position="299"/>
    </location>
</feature>
<dbReference type="InterPro" id="IPR013057">
    <property type="entry name" value="AA_transpt_TM"/>
</dbReference>
<feature type="domain" description="Amino acid transporter transmembrane" evidence="12">
    <location>
        <begin position="30"/>
        <end position="459"/>
    </location>
</feature>
<evidence type="ECO:0000256" key="2">
    <source>
        <dbReference type="ARBA" id="ARBA00005590"/>
    </source>
</evidence>
<dbReference type="EMBL" id="KK914539">
    <property type="protein sequence ID" value="KDP34175.1"/>
    <property type="molecule type" value="Genomic_DNA"/>
</dbReference>
<evidence type="ECO:0000313" key="14">
    <source>
        <dbReference type="Proteomes" id="UP000027138"/>
    </source>
</evidence>
<feature type="transmembrane region" description="Helical" evidence="11">
    <location>
        <begin position="189"/>
        <end position="210"/>
    </location>
</feature>
<evidence type="ECO:0000256" key="9">
    <source>
        <dbReference type="ARBA" id="ARBA00023294"/>
    </source>
</evidence>
<feature type="transmembrane region" description="Helical" evidence="11">
    <location>
        <begin position="378"/>
        <end position="398"/>
    </location>
</feature>
<organism evidence="13 14">
    <name type="scientific">Jatropha curcas</name>
    <name type="common">Barbados nut</name>
    <dbReference type="NCBI Taxonomy" id="180498"/>
    <lineage>
        <taxon>Eukaryota</taxon>
        <taxon>Viridiplantae</taxon>
        <taxon>Streptophyta</taxon>
        <taxon>Embryophyta</taxon>
        <taxon>Tracheophyta</taxon>
        <taxon>Spermatophyta</taxon>
        <taxon>Magnoliopsida</taxon>
        <taxon>eudicotyledons</taxon>
        <taxon>Gunneridae</taxon>
        <taxon>Pentapetalae</taxon>
        <taxon>rosids</taxon>
        <taxon>fabids</taxon>
        <taxon>Malpighiales</taxon>
        <taxon>Euphorbiaceae</taxon>
        <taxon>Crotonoideae</taxon>
        <taxon>Jatropheae</taxon>
        <taxon>Jatropha</taxon>
    </lineage>
</organism>
<comment type="function">
    <text evidence="10">Carrier protein involved in proton-driven auxin influx. Mediates the formation of auxin gradient from developing leaves (site of auxin biosynthesis) to tips by contributing to the loading of auxin in vascular tissues and facilitating acropetal (base to tip) auxin transport within inner tissues of the root apex, and basipetal (tip to base) auxin transport within outer tissues of the root apex. May be involved in lateral roots and nodules formation.</text>
</comment>
<name>A0A067KPH0_JATCU</name>
<keyword evidence="8 11" id="KW-0472">Membrane</keyword>
<dbReference type="Pfam" id="PF01490">
    <property type="entry name" value="Aa_trans"/>
    <property type="match status" value="1"/>
</dbReference>
<evidence type="ECO:0000256" key="10">
    <source>
        <dbReference type="ARBA" id="ARBA00045588"/>
    </source>
</evidence>
<gene>
    <name evidence="13" type="ORF">JCGZ_07746</name>
</gene>
<evidence type="ECO:0000256" key="8">
    <source>
        <dbReference type="ARBA" id="ARBA00023136"/>
    </source>
</evidence>
<dbReference type="GO" id="GO:0015293">
    <property type="term" value="F:symporter activity"/>
    <property type="evidence" value="ECO:0007669"/>
    <property type="project" value="UniProtKB-KW"/>
</dbReference>
<evidence type="ECO:0000313" key="13">
    <source>
        <dbReference type="EMBL" id="KDP34175.1"/>
    </source>
</evidence>
<evidence type="ECO:0000256" key="3">
    <source>
        <dbReference type="ARBA" id="ARBA00022448"/>
    </source>
</evidence>
<reference evidence="13 14" key="1">
    <citation type="journal article" date="2014" name="PLoS ONE">
        <title>Global Analysis of Gene Expression Profiles in Physic Nut (Jatropha curcas L.) Seedlings Exposed to Salt Stress.</title>
        <authorList>
            <person name="Zhang L."/>
            <person name="Zhang C."/>
            <person name="Wu P."/>
            <person name="Chen Y."/>
            <person name="Li M."/>
            <person name="Jiang H."/>
            <person name="Wu G."/>
        </authorList>
    </citation>
    <scope>NUCLEOTIDE SEQUENCE [LARGE SCALE GENOMIC DNA]</scope>
    <source>
        <strain evidence="14">cv. GZQX0401</strain>
        <tissue evidence="13">Young leaves</tissue>
    </source>
</reference>
<feature type="transmembrane region" description="Helical" evidence="11">
    <location>
        <begin position="319"/>
        <end position="339"/>
    </location>
</feature>
<feature type="transmembrane region" description="Helical" evidence="11">
    <location>
        <begin position="34"/>
        <end position="56"/>
    </location>
</feature>
<feature type="transmembrane region" description="Helical" evidence="11">
    <location>
        <begin position="154"/>
        <end position="177"/>
    </location>
</feature>
<dbReference type="AlphaFoldDB" id="A0A067KPH0"/>
<dbReference type="OrthoDB" id="823014at2759"/>
<keyword evidence="5" id="KW-0769">Symport</keyword>
<evidence type="ECO:0000256" key="7">
    <source>
        <dbReference type="ARBA" id="ARBA00022989"/>
    </source>
</evidence>
<sequence length="475" mass="52135">MSSFVHREFQHEICEITDPRELDDDGRPKRTGTVWTATAHIITAVIGSGVLSLPWAMAQLGWIPGIFTLLSFSFVTLYTSCFLADSYRTPDPITGRRNHTYMEAVKSNLGGKMYKICGLVQYTYMGGLAVGYTITAAISTVALLKSNCFHKNGFGAAGCNYTAMTYIIVVGFVEIVLSQIPNLSTMSWLSVIAAVMSFGYALIGIGLSFAKITSGKGERTTLTGVEVGMGLSQADKVWSMLRATGDIAFACSFASVLIEIQDTLKSWPPESKVMKKANKIAILTSTGFYIMSGCLGYAALGNGAPGNLLTEFGFTEPFWLIDLANIFVMVHLLGAYQVLSQPVLNAVEAWATKKFPKSSFVAENYPFKIFRKKISVNFFSLIWRIIYVVIVTVVAMALPFFNDILALLGAIGYWPMAVYFPVEMHIAQKKIEKKSMRWWCLQSMNVVCLVVAIGAACGAIEGLTHSLRTSNFFEL</sequence>
<proteinExistence type="inferred from homology"/>
<accession>A0A067KPH0</accession>
<keyword evidence="3" id="KW-0813">Transport</keyword>
<dbReference type="Proteomes" id="UP000027138">
    <property type="component" value="Unassembled WGS sequence"/>
</dbReference>
<evidence type="ECO:0000256" key="6">
    <source>
        <dbReference type="ARBA" id="ARBA00022970"/>
    </source>
</evidence>
<keyword evidence="4 11" id="KW-0812">Transmembrane</keyword>
<keyword evidence="14" id="KW-1185">Reference proteome</keyword>
<dbReference type="GO" id="GO:0012505">
    <property type="term" value="C:endomembrane system"/>
    <property type="evidence" value="ECO:0007669"/>
    <property type="project" value="UniProtKB-SubCell"/>
</dbReference>